<dbReference type="CTD" id="8239084"/>
<organism>
    <name type="scientific">Pediculus humanus subsp. corporis</name>
    <name type="common">Body louse</name>
    <dbReference type="NCBI Taxonomy" id="121224"/>
    <lineage>
        <taxon>Eukaryota</taxon>
        <taxon>Metazoa</taxon>
        <taxon>Ecdysozoa</taxon>
        <taxon>Arthropoda</taxon>
        <taxon>Hexapoda</taxon>
        <taxon>Insecta</taxon>
        <taxon>Pterygota</taxon>
        <taxon>Neoptera</taxon>
        <taxon>Paraneoptera</taxon>
        <taxon>Psocodea</taxon>
        <taxon>Troctomorpha</taxon>
        <taxon>Phthiraptera</taxon>
        <taxon>Anoplura</taxon>
        <taxon>Pediculidae</taxon>
        <taxon>Pediculus</taxon>
    </lineage>
</organism>
<dbReference type="EnsemblMetazoa" id="PHUM058470-RA">
    <property type="protein sequence ID" value="PHUM058470-PA"/>
    <property type="gene ID" value="PHUM058470"/>
</dbReference>
<name>E0VBD5_PEDHC</name>
<keyword evidence="1" id="KW-0732">Signal</keyword>
<dbReference type="VEuPathDB" id="VectorBase:PHUM058470"/>
<evidence type="ECO:0000313" key="3">
    <source>
        <dbReference type="EnsemblMetazoa" id="PHUM058470-PA"/>
    </source>
</evidence>
<dbReference type="EMBL" id="AAZO01000686">
    <property type="status" value="NOT_ANNOTATED_CDS"/>
    <property type="molecule type" value="Genomic_DNA"/>
</dbReference>
<evidence type="ECO:0000313" key="4">
    <source>
        <dbReference type="Proteomes" id="UP000009046"/>
    </source>
</evidence>
<feature type="signal peptide" evidence="1">
    <location>
        <begin position="1"/>
        <end position="24"/>
    </location>
</feature>
<evidence type="ECO:0000313" key="2">
    <source>
        <dbReference type="EMBL" id="EEB10691.1"/>
    </source>
</evidence>
<proteinExistence type="predicted"/>
<accession>E0VBD5</accession>
<dbReference type="AlphaFoldDB" id="E0VBD5"/>
<dbReference type="GeneID" id="8239084"/>
<keyword evidence="4" id="KW-1185">Reference proteome</keyword>
<feature type="chain" id="PRO_5014570028" evidence="1">
    <location>
        <begin position="25"/>
        <end position="91"/>
    </location>
</feature>
<reference evidence="2" key="1">
    <citation type="submission" date="2007-04" db="EMBL/GenBank/DDBJ databases">
        <title>Annotation of Pediculus humanus corporis strain USDA.</title>
        <authorList>
            <person name="Kirkness E."/>
            <person name="Hannick L."/>
            <person name="Hass B."/>
            <person name="Bruggner R."/>
            <person name="Lawson D."/>
            <person name="Bidwell S."/>
            <person name="Joardar V."/>
            <person name="Caler E."/>
            <person name="Walenz B."/>
            <person name="Inman J."/>
            <person name="Schobel S."/>
            <person name="Galinsky K."/>
            <person name="Amedeo P."/>
            <person name="Strausberg R."/>
        </authorList>
    </citation>
    <scope>NUCLEOTIDE SEQUENCE</scope>
    <source>
        <strain evidence="2">USDA</strain>
    </source>
</reference>
<gene>
    <name evidence="3" type="primary">8239084</name>
    <name evidence="2" type="ORF">Phum_PHUM058470</name>
</gene>
<dbReference type="EMBL" id="DS235028">
    <property type="protein sequence ID" value="EEB10691.1"/>
    <property type="molecule type" value="Genomic_DNA"/>
</dbReference>
<dbReference type="KEGG" id="phu:Phum_PHUM058470"/>
<dbReference type="InParanoid" id="E0VBD5"/>
<sequence length="91" mass="10863">MFSIMFKIQMILFMFTLYINVSNCFMDNQPNEISNSLDYYDEKQPEPSGIFPFRDGNLRWFLHSPVSSQSKQDSTYDSSFLFSQPFRQNNY</sequence>
<dbReference type="HOGENOM" id="CLU_2429709_0_0_1"/>
<protein>
    <submittedName>
        <fullName evidence="2 3">Uncharacterized protein</fullName>
    </submittedName>
</protein>
<dbReference type="RefSeq" id="XP_002423429.1">
    <property type="nucleotide sequence ID" value="XM_002423384.1"/>
</dbReference>
<evidence type="ECO:0000256" key="1">
    <source>
        <dbReference type="SAM" id="SignalP"/>
    </source>
</evidence>
<reference evidence="3" key="3">
    <citation type="submission" date="2021-02" db="UniProtKB">
        <authorList>
            <consortium name="EnsemblMetazoa"/>
        </authorList>
    </citation>
    <scope>IDENTIFICATION</scope>
    <source>
        <strain evidence="3">USDA</strain>
    </source>
</reference>
<dbReference type="Proteomes" id="UP000009046">
    <property type="component" value="Unassembled WGS sequence"/>
</dbReference>
<reference evidence="2" key="2">
    <citation type="submission" date="2007-04" db="EMBL/GenBank/DDBJ databases">
        <title>The genome of the human body louse.</title>
        <authorList>
            <consortium name="The Human Body Louse Genome Consortium"/>
            <person name="Kirkness E."/>
            <person name="Walenz B."/>
            <person name="Hass B."/>
            <person name="Bruggner R."/>
            <person name="Strausberg R."/>
        </authorList>
    </citation>
    <scope>NUCLEOTIDE SEQUENCE</scope>
    <source>
        <strain evidence="2">USDA</strain>
    </source>
</reference>